<evidence type="ECO:0000313" key="3">
    <source>
        <dbReference type="Proteomes" id="UP000325081"/>
    </source>
</evidence>
<feature type="region of interest" description="Disordered" evidence="1">
    <location>
        <begin position="164"/>
        <end position="314"/>
    </location>
</feature>
<feature type="compositionally biased region" description="Polar residues" evidence="1">
    <location>
        <begin position="305"/>
        <end position="314"/>
    </location>
</feature>
<feature type="compositionally biased region" description="Basic and acidic residues" evidence="1">
    <location>
        <begin position="266"/>
        <end position="275"/>
    </location>
</feature>
<dbReference type="InterPro" id="IPR040256">
    <property type="entry name" value="At4g02000-like"/>
</dbReference>
<accession>A0A5A7NXG3</accession>
<dbReference type="PANTHER" id="PTHR31286:SF180">
    <property type="entry name" value="OS10G0362600 PROTEIN"/>
    <property type="match status" value="1"/>
</dbReference>
<sequence length="314" mass="34285">PSNEAIRSKLTFLGFTGCKILFLHANHVLIKVDDPNTSTKLWLKCEISILNFPMRIFKWSADFDLKKEPPIVPALRTIANIFGTLLKVDDAALKKTRLQYARFCVALNLESSHPTSIVVSCGNKRVELSVEVERLPNYCSYCSHVGHDDSTCYIKNSTIRPAKINKGKNPDIEPSPHISPPSFALPSSASPSLAPDPTPSDLKPSNDKAPPNLSLLGPVPSPDQIPGPSTFLEAGPRNVPDSLEPGSPKPNSMTVESCSSDSDPDSPNHSHHFFEFEDDFTVAPNMRKKPIISDPSPSALPHSPQIYTNSSGKK</sequence>
<dbReference type="EMBL" id="BKCP01000001">
    <property type="protein sequence ID" value="GER25001.1"/>
    <property type="molecule type" value="Genomic_DNA"/>
</dbReference>
<protein>
    <submittedName>
        <fullName evidence="2">Zinc ion binding</fullName>
    </submittedName>
</protein>
<organism evidence="2 3">
    <name type="scientific">Striga asiatica</name>
    <name type="common">Asiatic witchweed</name>
    <name type="synonym">Buchnera asiatica</name>
    <dbReference type="NCBI Taxonomy" id="4170"/>
    <lineage>
        <taxon>Eukaryota</taxon>
        <taxon>Viridiplantae</taxon>
        <taxon>Streptophyta</taxon>
        <taxon>Embryophyta</taxon>
        <taxon>Tracheophyta</taxon>
        <taxon>Spermatophyta</taxon>
        <taxon>Magnoliopsida</taxon>
        <taxon>eudicotyledons</taxon>
        <taxon>Gunneridae</taxon>
        <taxon>Pentapetalae</taxon>
        <taxon>asterids</taxon>
        <taxon>lamiids</taxon>
        <taxon>Lamiales</taxon>
        <taxon>Orobanchaceae</taxon>
        <taxon>Buchnereae</taxon>
        <taxon>Striga</taxon>
    </lineage>
</organism>
<feature type="non-terminal residue" evidence="2">
    <location>
        <position position="1"/>
    </location>
</feature>
<reference evidence="3" key="1">
    <citation type="journal article" date="2019" name="Curr. Biol.">
        <title>Genome Sequence of Striga asiatica Provides Insight into the Evolution of Plant Parasitism.</title>
        <authorList>
            <person name="Yoshida S."/>
            <person name="Kim S."/>
            <person name="Wafula E.K."/>
            <person name="Tanskanen J."/>
            <person name="Kim Y.M."/>
            <person name="Honaas L."/>
            <person name="Yang Z."/>
            <person name="Spallek T."/>
            <person name="Conn C.E."/>
            <person name="Ichihashi Y."/>
            <person name="Cheong K."/>
            <person name="Cui S."/>
            <person name="Der J.P."/>
            <person name="Gundlach H."/>
            <person name="Jiao Y."/>
            <person name="Hori C."/>
            <person name="Ishida J.K."/>
            <person name="Kasahara H."/>
            <person name="Kiba T."/>
            <person name="Kim M.S."/>
            <person name="Koo N."/>
            <person name="Laohavisit A."/>
            <person name="Lee Y.H."/>
            <person name="Lumba S."/>
            <person name="McCourt P."/>
            <person name="Mortimer J.C."/>
            <person name="Mutuku J.M."/>
            <person name="Nomura T."/>
            <person name="Sasaki-Sekimoto Y."/>
            <person name="Seto Y."/>
            <person name="Wang Y."/>
            <person name="Wakatake T."/>
            <person name="Sakakibara H."/>
            <person name="Demura T."/>
            <person name="Yamaguchi S."/>
            <person name="Yoneyama K."/>
            <person name="Manabe R.I."/>
            <person name="Nelson D.C."/>
            <person name="Schulman A.H."/>
            <person name="Timko M.P."/>
            <person name="dePamphilis C.W."/>
            <person name="Choi D."/>
            <person name="Shirasu K."/>
        </authorList>
    </citation>
    <scope>NUCLEOTIDE SEQUENCE [LARGE SCALE GENOMIC DNA]</scope>
    <source>
        <strain evidence="3">cv. UVA1</strain>
    </source>
</reference>
<feature type="non-terminal residue" evidence="2">
    <location>
        <position position="314"/>
    </location>
</feature>
<dbReference type="AlphaFoldDB" id="A0A5A7NXG3"/>
<comment type="caution">
    <text evidence="2">The sequence shown here is derived from an EMBL/GenBank/DDBJ whole genome shotgun (WGS) entry which is preliminary data.</text>
</comment>
<dbReference type="Proteomes" id="UP000325081">
    <property type="component" value="Unassembled WGS sequence"/>
</dbReference>
<proteinExistence type="predicted"/>
<evidence type="ECO:0000313" key="2">
    <source>
        <dbReference type="EMBL" id="GER25001.1"/>
    </source>
</evidence>
<gene>
    <name evidence="2" type="ORF">STAS_00558</name>
</gene>
<evidence type="ECO:0000256" key="1">
    <source>
        <dbReference type="SAM" id="MobiDB-lite"/>
    </source>
</evidence>
<name>A0A5A7NXG3_STRAF</name>
<feature type="compositionally biased region" description="Low complexity" evidence="1">
    <location>
        <begin position="180"/>
        <end position="202"/>
    </location>
</feature>
<keyword evidence="3" id="KW-1185">Reference proteome</keyword>
<dbReference type="OrthoDB" id="913867at2759"/>
<dbReference type="PANTHER" id="PTHR31286">
    <property type="entry name" value="GLYCINE-RICH CELL WALL STRUCTURAL PROTEIN 1.8-LIKE"/>
    <property type="match status" value="1"/>
</dbReference>